<accession>A0AA91V9Z6</accession>
<dbReference type="RefSeq" id="WP_097896325.1">
    <property type="nucleotide sequence ID" value="NZ_NVOR01000068.1"/>
</dbReference>
<sequence>MKNIKEKMYLFSFISVMTLNLVACDANKNEATVSKKFAAKNINEIHVKTIGQDIKLHSTSEKSIIVDTGEVKDAKIKEDGEKLEIITENSSSIVNLKTATVHIYLPEKTYKKIDVKTESGEVVGENIASKQLDFYSDSSDITIKDYKGEKIKGVSKSGGITLRGVEGNFDIQNNTGEVNVSTVSELKNENKIKTESSNINIHFQKDPKSLEVDLSTRAGQIKTEFSLSSEKGNDHKVKGHIGNGKEDDTKLTVQSMTGSIILKPGG</sequence>
<reference evidence="2 3" key="1">
    <citation type="submission" date="2017-09" db="EMBL/GenBank/DDBJ databases">
        <title>Large-scale bioinformatics analysis of Bacillus genomes uncovers conserved roles of natural products in bacterial physiology.</title>
        <authorList>
            <consortium name="Agbiome Team Llc"/>
            <person name="Bleich R.M."/>
            <person name="Grubbs K.J."/>
            <person name="Santa Maria K.C."/>
            <person name="Allen S.E."/>
            <person name="Farag S."/>
            <person name="Shank E.A."/>
            <person name="Bowers A."/>
        </authorList>
    </citation>
    <scope>NUCLEOTIDE SEQUENCE [LARGE SCALE GENOMIC DNA]</scope>
    <source>
        <strain evidence="2 3">AFS092012</strain>
    </source>
</reference>
<gene>
    <name evidence="2" type="ORF">CON65_17480</name>
</gene>
<dbReference type="Pfam" id="PF13349">
    <property type="entry name" value="DUF4097"/>
    <property type="match status" value="1"/>
</dbReference>
<protein>
    <recommendedName>
        <fullName evidence="1">DUF4097 domain-containing protein</fullName>
    </recommendedName>
</protein>
<evidence type="ECO:0000313" key="3">
    <source>
        <dbReference type="Proteomes" id="UP000221020"/>
    </source>
</evidence>
<dbReference type="EMBL" id="NVOR01000068">
    <property type="protein sequence ID" value="PED81315.1"/>
    <property type="molecule type" value="Genomic_DNA"/>
</dbReference>
<organism evidence="2 3">
    <name type="scientific">Bacillus pseudomycoides</name>
    <dbReference type="NCBI Taxonomy" id="64104"/>
    <lineage>
        <taxon>Bacteria</taxon>
        <taxon>Bacillati</taxon>
        <taxon>Bacillota</taxon>
        <taxon>Bacilli</taxon>
        <taxon>Bacillales</taxon>
        <taxon>Bacillaceae</taxon>
        <taxon>Bacillus</taxon>
        <taxon>Bacillus cereus group</taxon>
    </lineage>
</organism>
<dbReference type="Proteomes" id="UP000221020">
    <property type="component" value="Unassembled WGS sequence"/>
</dbReference>
<dbReference type="AlphaFoldDB" id="A0AA91V9Z6"/>
<evidence type="ECO:0000259" key="1">
    <source>
        <dbReference type="Pfam" id="PF13349"/>
    </source>
</evidence>
<evidence type="ECO:0000313" key="2">
    <source>
        <dbReference type="EMBL" id="PED81315.1"/>
    </source>
</evidence>
<proteinExistence type="predicted"/>
<feature type="domain" description="DUF4097" evidence="1">
    <location>
        <begin position="42"/>
        <end position="242"/>
    </location>
</feature>
<dbReference type="InterPro" id="IPR025164">
    <property type="entry name" value="Toastrack_DUF4097"/>
</dbReference>
<comment type="caution">
    <text evidence="2">The sequence shown here is derived from an EMBL/GenBank/DDBJ whole genome shotgun (WGS) entry which is preliminary data.</text>
</comment>
<name>A0AA91V9Z6_9BACI</name>